<dbReference type="EMBL" id="VUOC01000002">
    <property type="protein sequence ID" value="KAA2242484.1"/>
    <property type="molecule type" value="Genomic_DNA"/>
</dbReference>
<name>A0A5B2VUP4_9BACT</name>
<reference evidence="1 2" key="2">
    <citation type="submission" date="2019-09" db="EMBL/GenBank/DDBJ databases">
        <authorList>
            <person name="Jin C."/>
        </authorList>
    </citation>
    <scope>NUCLEOTIDE SEQUENCE [LARGE SCALE GENOMIC DNA]</scope>
    <source>
        <strain evidence="1 2">BN140078</strain>
    </source>
</reference>
<keyword evidence="2" id="KW-1185">Reference proteome</keyword>
<accession>A0A5B2VUP4</accession>
<gene>
    <name evidence="1" type="ORF">F0L74_08040</name>
</gene>
<evidence type="ECO:0000313" key="2">
    <source>
        <dbReference type="Proteomes" id="UP000324611"/>
    </source>
</evidence>
<protein>
    <submittedName>
        <fullName evidence="1">Uncharacterized protein</fullName>
    </submittedName>
</protein>
<comment type="caution">
    <text evidence="1">The sequence shown here is derived from an EMBL/GenBank/DDBJ whole genome shotgun (WGS) entry which is preliminary data.</text>
</comment>
<organism evidence="1 2">
    <name type="scientific">Chitinophaga agrisoli</name>
    <dbReference type="NCBI Taxonomy" id="2607653"/>
    <lineage>
        <taxon>Bacteria</taxon>
        <taxon>Pseudomonadati</taxon>
        <taxon>Bacteroidota</taxon>
        <taxon>Chitinophagia</taxon>
        <taxon>Chitinophagales</taxon>
        <taxon>Chitinophagaceae</taxon>
        <taxon>Chitinophaga</taxon>
    </lineage>
</organism>
<dbReference type="Proteomes" id="UP000324611">
    <property type="component" value="Unassembled WGS sequence"/>
</dbReference>
<dbReference type="AlphaFoldDB" id="A0A5B2VUP4"/>
<dbReference type="RefSeq" id="WP_149837356.1">
    <property type="nucleotide sequence ID" value="NZ_VUOC01000002.1"/>
</dbReference>
<reference evidence="1 2" key="1">
    <citation type="submission" date="2019-09" db="EMBL/GenBank/DDBJ databases">
        <title>Chitinophaga ginsengihumi sp. nov., isolated from soil of ginseng rhizosphere.</title>
        <authorList>
            <person name="Lee J."/>
        </authorList>
    </citation>
    <scope>NUCLEOTIDE SEQUENCE [LARGE SCALE GENOMIC DNA]</scope>
    <source>
        <strain evidence="1 2">BN140078</strain>
    </source>
</reference>
<proteinExistence type="predicted"/>
<evidence type="ECO:0000313" key="1">
    <source>
        <dbReference type="EMBL" id="KAA2242484.1"/>
    </source>
</evidence>
<sequence length="296" mass="33510">MSYLLIGNISALICDDCIEPLAKATLRIYLPEDHHLDNLPGNGFFSPLKQLSPDEVNGKAERLLAETVLDERGDYRLTWEQLHLFTEPLELDLRVEEMPGRAPGTRGATQYHLSKLVPHWKRSRDKYVAAFAYVIPSEHWSQIRGSYGTWVISGAVRQHTSMVSIPHLKVEAYNAQSGKLLGTAYTNGQGRYKLHFGLKDMPVGVLLPVRQGQYHKGPDVYFKIYRNDQLLWEEDIQTAQYPERRAIAPCTLLNITVQPSAVKRTANHLAQWLGGWSVVSTQGKTYLNELQLSAPF</sequence>